<gene>
    <name evidence="2" type="ORF">AKO1_004048</name>
</gene>
<accession>A0AAW2YUR3</accession>
<reference evidence="2 3" key="1">
    <citation type="submission" date="2024-03" db="EMBL/GenBank/DDBJ databases">
        <title>The Acrasis kona genome and developmental transcriptomes reveal deep origins of eukaryotic multicellular pathways.</title>
        <authorList>
            <person name="Sheikh S."/>
            <person name="Fu C.-J."/>
            <person name="Brown M.W."/>
            <person name="Baldauf S.L."/>
        </authorList>
    </citation>
    <scope>NUCLEOTIDE SEQUENCE [LARGE SCALE GENOMIC DNA]</scope>
    <source>
        <strain evidence="2 3">ATCC MYA-3509</strain>
    </source>
</reference>
<organism evidence="2 3">
    <name type="scientific">Acrasis kona</name>
    <dbReference type="NCBI Taxonomy" id="1008807"/>
    <lineage>
        <taxon>Eukaryota</taxon>
        <taxon>Discoba</taxon>
        <taxon>Heterolobosea</taxon>
        <taxon>Tetramitia</taxon>
        <taxon>Eutetramitia</taxon>
        <taxon>Acrasidae</taxon>
        <taxon>Acrasis</taxon>
    </lineage>
</organism>
<dbReference type="Proteomes" id="UP001431209">
    <property type="component" value="Unassembled WGS sequence"/>
</dbReference>
<evidence type="ECO:0000256" key="1">
    <source>
        <dbReference type="SAM" id="Phobius"/>
    </source>
</evidence>
<protein>
    <submittedName>
        <fullName evidence="2">Uncharacterized protein</fullName>
    </submittedName>
</protein>
<keyword evidence="1" id="KW-0472">Membrane</keyword>
<sequence>MAPAPTTVRTVFVSILLLVLYSYVSFSGVDIHGKAFVPPPGYVPPSSRYSPKPENLQDRHLETSISEIRNLLGNMDKADEEDIEDIKNMFNHTLNVFQGQLESTR</sequence>
<proteinExistence type="predicted"/>
<dbReference type="AlphaFoldDB" id="A0AAW2YUR3"/>
<feature type="transmembrane region" description="Helical" evidence="1">
    <location>
        <begin position="6"/>
        <end position="24"/>
    </location>
</feature>
<dbReference type="EMBL" id="JAOPGA020000701">
    <property type="protein sequence ID" value="KAL0480880.1"/>
    <property type="molecule type" value="Genomic_DNA"/>
</dbReference>
<keyword evidence="3" id="KW-1185">Reference proteome</keyword>
<keyword evidence="1" id="KW-1133">Transmembrane helix</keyword>
<name>A0AAW2YUR3_9EUKA</name>
<evidence type="ECO:0000313" key="2">
    <source>
        <dbReference type="EMBL" id="KAL0480880.1"/>
    </source>
</evidence>
<evidence type="ECO:0000313" key="3">
    <source>
        <dbReference type="Proteomes" id="UP001431209"/>
    </source>
</evidence>
<comment type="caution">
    <text evidence="2">The sequence shown here is derived from an EMBL/GenBank/DDBJ whole genome shotgun (WGS) entry which is preliminary data.</text>
</comment>
<keyword evidence="1" id="KW-0812">Transmembrane</keyword>